<protein>
    <submittedName>
        <fullName evidence="2">Uncharacterized protein</fullName>
    </submittedName>
</protein>
<dbReference type="EnsemblMetazoa" id="G20053.4">
    <property type="protein sequence ID" value="G20053.4:cds"/>
    <property type="gene ID" value="G20053"/>
</dbReference>
<sequence>MHFVEAMKRFTQEEICHGTNITINVVQKCPENAKTVQMRIIERKCYQYPKCDGEVLVYHCTRFLNNLIEVCSPNGLITGHCCTQFDEGVGRVIEDYSTSCSECPFKYHSNDSSKFSSCIESIQRTSTKSPIKEYANAKDIMDETKQVENRQTTQSIQYDITTEDTELRLTNGSTLINSPDVYVITVFIMTMLVYIAICIVIAIKLEK</sequence>
<feature type="transmembrane region" description="Helical" evidence="1">
    <location>
        <begin position="181"/>
        <end position="203"/>
    </location>
</feature>
<proteinExistence type="predicted"/>
<keyword evidence="1" id="KW-1133">Transmembrane helix</keyword>
<reference evidence="2" key="1">
    <citation type="submission" date="2022-08" db="UniProtKB">
        <authorList>
            <consortium name="EnsemblMetazoa"/>
        </authorList>
    </citation>
    <scope>IDENTIFICATION</scope>
    <source>
        <strain evidence="2">05x7-T-G4-1.051#20</strain>
    </source>
</reference>
<evidence type="ECO:0000313" key="3">
    <source>
        <dbReference type="Proteomes" id="UP000005408"/>
    </source>
</evidence>
<accession>A0A8W8JQN6</accession>
<dbReference type="AlphaFoldDB" id="A0A8W8JQN6"/>
<keyword evidence="1" id="KW-0472">Membrane</keyword>
<name>A0A8W8JQN6_MAGGI</name>
<dbReference type="Proteomes" id="UP000005408">
    <property type="component" value="Unassembled WGS sequence"/>
</dbReference>
<evidence type="ECO:0000313" key="2">
    <source>
        <dbReference type="EnsemblMetazoa" id="G20053.4:cds"/>
    </source>
</evidence>
<organism evidence="2 3">
    <name type="scientific">Magallana gigas</name>
    <name type="common">Pacific oyster</name>
    <name type="synonym">Crassostrea gigas</name>
    <dbReference type="NCBI Taxonomy" id="29159"/>
    <lineage>
        <taxon>Eukaryota</taxon>
        <taxon>Metazoa</taxon>
        <taxon>Spiralia</taxon>
        <taxon>Lophotrochozoa</taxon>
        <taxon>Mollusca</taxon>
        <taxon>Bivalvia</taxon>
        <taxon>Autobranchia</taxon>
        <taxon>Pteriomorphia</taxon>
        <taxon>Ostreida</taxon>
        <taxon>Ostreoidea</taxon>
        <taxon>Ostreidae</taxon>
        <taxon>Magallana</taxon>
    </lineage>
</organism>
<keyword evidence="3" id="KW-1185">Reference proteome</keyword>
<evidence type="ECO:0000256" key="1">
    <source>
        <dbReference type="SAM" id="Phobius"/>
    </source>
</evidence>
<keyword evidence="1" id="KW-0812">Transmembrane</keyword>